<comment type="caution">
    <text evidence="1">The sequence shown here is derived from an EMBL/GenBank/DDBJ whole genome shotgun (WGS) entry which is preliminary data.</text>
</comment>
<dbReference type="Gene3D" id="2.60.120.920">
    <property type="match status" value="1"/>
</dbReference>
<sequence length="862" mass="98736">MDFYDALWERALKFRSDSLIQPLEAPVRLPNSYNYQEYTITHKYINSKDAFIAHNLDFTNYHLKVIVCDSYNQAKEIHRIIQPLTPICGELKLVEIKDVFEVYDNDNWLVILVSELVEGISLEQVSGLLRSSSEIDKISKDVCIFAYIWLLDVIESAQQKGIFFNSIFPDSVLLCRGPVSANSVVSTEKYSYNLKVSMTGNYALNCGVSRLDHIYPSPNYRDTLLSDLWGLGLCLYTLCGSGTLEELPTLRDCSDKERQEAIKIRFQDPAIDCILADAFKDSNSKAPFNHPFVKVWRGLWLKDWSMVDSSSIRELFALRSGLFFENIQAQFLALKKVLILGSSHSSEIYDHLSSSHILSDFLQLCMKFDWKGSRNLIDSVFLIMQYKPATHGFQEQLVDIGFLGIIPIAIKRNITPNILYDFAIRFIDDNTLTLLQILWDADVPKRALGGDKIDAGFLKSTIAYYGPNSLDIMKEAMKSEFLNEYRVLQAMLEVPFYFKLERHRDVLELLEKIIAKGKNQSEFIVDILKNTVLILAEILSLPKVLQYHHASGQCTSHSTQQFMCYVGKNPLLIYCIDCNISLCTVCYCAAHAGHNKRFLLYLNPHFRCNCEEEHKVILCDISEFRLPEKNTKRYMISRNGEISLEDHKGIYKSGREKVKITTEKPLVTNWDKNRVGTVIYYEVKILRAGKYEDITIGIDGTGISYKGMNGKIFKGDEEVSLGPRFGSWDIVGIGMTNYKKVYVTYNGLVVHPLISCDPGPELRPIISMGDGCEIQLKLRSWMFQPPESPNQPLFYSEILQESKHLLENLFNLIKKVCRKNNKDRKCQDLIEKFLALLESVNEEKLIQKTRKEIQRTYGGMSS</sequence>
<gene>
    <name evidence="1" type="ORF">BSTOLATCC_MIC29826</name>
</gene>
<accession>A0AAU9J6T6</accession>
<evidence type="ECO:0000313" key="1">
    <source>
        <dbReference type="EMBL" id="CAG9321921.1"/>
    </source>
</evidence>
<organism evidence="1 2">
    <name type="scientific">Blepharisma stoltei</name>
    <dbReference type="NCBI Taxonomy" id="1481888"/>
    <lineage>
        <taxon>Eukaryota</taxon>
        <taxon>Sar</taxon>
        <taxon>Alveolata</taxon>
        <taxon>Ciliophora</taxon>
        <taxon>Postciliodesmatophora</taxon>
        <taxon>Heterotrichea</taxon>
        <taxon>Heterotrichida</taxon>
        <taxon>Blepharismidae</taxon>
        <taxon>Blepharisma</taxon>
    </lineage>
</organism>
<evidence type="ECO:0000313" key="2">
    <source>
        <dbReference type="Proteomes" id="UP001162131"/>
    </source>
</evidence>
<protein>
    <submittedName>
        <fullName evidence="1">Uncharacterized protein</fullName>
    </submittedName>
</protein>
<proteinExistence type="predicted"/>
<dbReference type="Proteomes" id="UP001162131">
    <property type="component" value="Unassembled WGS sequence"/>
</dbReference>
<dbReference type="InterPro" id="IPR011009">
    <property type="entry name" value="Kinase-like_dom_sf"/>
</dbReference>
<keyword evidence="2" id="KW-1185">Reference proteome</keyword>
<dbReference type="InterPro" id="IPR043136">
    <property type="entry name" value="B30.2/SPRY_sf"/>
</dbReference>
<dbReference type="SUPFAM" id="SSF56112">
    <property type="entry name" value="Protein kinase-like (PK-like)"/>
    <property type="match status" value="1"/>
</dbReference>
<dbReference type="EMBL" id="CAJZBQ010000029">
    <property type="protein sequence ID" value="CAG9321921.1"/>
    <property type="molecule type" value="Genomic_DNA"/>
</dbReference>
<name>A0AAU9J6T6_9CILI</name>
<reference evidence="1" key="1">
    <citation type="submission" date="2021-09" db="EMBL/GenBank/DDBJ databases">
        <authorList>
            <consortium name="AG Swart"/>
            <person name="Singh M."/>
            <person name="Singh A."/>
            <person name="Seah K."/>
            <person name="Emmerich C."/>
        </authorList>
    </citation>
    <scope>NUCLEOTIDE SEQUENCE</scope>
    <source>
        <strain evidence="1">ATCC30299</strain>
    </source>
</reference>
<dbReference type="AlphaFoldDB" id="A0AAU9J6T6"/>